<proteinExistence type="predicted"/>
<accession>A0AAV9ER15</accession>
<dbReference type="PANTHER" id="PTHR46765:SF1">
    <property type="entry name" value="P-LOOP CONTAINING NUCLEOSIDE TRIPHOSPHATE HYDROLASES SUPERFAMILY PROTEIN"/>
    <property type="match status" value="1"/>
</dbReference>
<dbReference type="InterPro" id="IPR053016">
    <property type="entry name" value="CTF18-RFC_complex"/>
</dbReference>
<evidence type="ECO:0000256" key="2">
    <source>
        <dbReference type="ARBA" id="ARBA00023242"/>
    </source>
</evidence>
<evidence type="ECO:0000313" key="5">
    <source>
        <dbReference type="Proteomes" id="UP001180020"/>
    </source>
</evidence>
<evidence type="ECO:0000256" key="1">
    <source>
        <dbReference type="ARBA" id="ARBA00004123"/>
    </source>
</evidence>
<sequence length="422" mass="46749">MEMDMDIPLPEELEWLESNALHEEEQEDFEELIEEDFEEVQDPKSISTDNSKKRRLHPDVVVVEGVSRSSPDEKKSRTAASSPEAVPDEEWLRYSPREDPVVVDDGGGDDDPVAGVVEEKLLSRFASEINGPSISVTGPCGDRVYSMMRHDEVCGGDRRGLNVRTSSKGLLSEPMNVLMEKMEQEALNKALQASFGASNDPMDEAVPISTEKLWVEKYAPGSFTELLSDEQTNREVLLWLKQWDNCVFGSQIRATSNDVLSALKRHSSVAQQNKFSDFRILSSKSNGFPLRNQNFKLSDALNEEKNNLKELWNKKTAANGSPEQKINASDDRSSSTIESKILDVVQMDSVMADSKPKCLVIDEIDGALGEGKGAVEVILKMVASDRKSAIKVGDAAEESQPGKASLKRSSRRATLLRPKSSE</sequence>
<protein>
    <recommendedName>
        <fullName evidence="6">ATPase AAA-type core domain-containing protein</fullName>
    </recommendedName>
</protein>
<feature type="region of interest" description="Disordered" evidence="3">
    <location>
        <begin position="35"/>
        <end position="95"/>
    </location>
</feature>
<dbReference type="EMBL" id="JAUJYO010000006">
    <property type="protein sequence ID" value="KAK1314648.1"/>
    <property type="molecule type" value="Genomic_DNA"/>
</dbReference>
<dbReference type="Proteomes" id="UP001180020">
    <property type="component" value="Unassembled WGS sequence"/>
</dbReference>
<evidence type="ECO:0000313" key="4">
    <source>
        <dbReference type="EMBL" id="KAK1314648.1"/>
    </source>
</evidence>
<name>A0AAV9ER15_ACOCL</name>
<evidence type="ECO:0000256" key="3">
    <source>
        <dbReference type="SAM" id="MobiDB-lite"/>
    </source>
</evidence>
<dbReference type="PANTHER" id="PTHR46765">
    <property type="entry name" value="P-LOOP CONTAINING NUCLEOSIDE TRIPHOSPHATE HYDROLASES SUPERFAMILY PROTEIN"/>
    <property type="match status" value="1"/>
</dbReference>
<dbReference type="InterPro" id="IPR027417">
    <property type="entry name" value="P-loop_NTPase"/>
</dbReference>
<evidence type="ECO:0008006" key="6">
    <source>
        <dbReference type="Google" id="ProtNLM"/>
    </source>
</evidence>
<dbReference type="AlphaFoldDB" id="A0AAV9ER15"/>
<dbReference type="GO" id="GO:0005634">
    <property type="term" value="C:nucleus"/>
    <property type="evidence" value="ECO:0007669"/>
    <property type="project" value="UniProtKB-SubCell"/>
</dbReference>
<comment type="subcellular location">
    <subcellularLocation>
        <location evidence="1">Nucleus</location>
    </subcellularLocation>
</comment>
<reference evidence="4" key="1">
    <citation type="journal article" date="2023" name="Nat. Commun.">
        <title>Diploid and tetraploid genomes of Acorus and the evolution of monocots.</title>
        <authorList>
            <person name="Ma L."/>
            <person name="Liu K.W."/>
            <person name="Li Z."/>
            <person name="Hsiao Y.Y."/>
            <person name="Qi Y."/>
            <person name="Fu T."/>
            <person name="Tang G.D."/>
            <person name="Zhang D."/>
            <person name="Sun W.H."/>
            <person name="Liu D.K."/>
            <person name="Li Y."/>
            <person name="Chen G.Z."/>
            <person name="Liu X.D."/>
            <person name="Liao X.Y."/>
            <person name="Jiang Y.T."/>
            <person name="Yu X."/>
            <person name="Hao Y."/>
            <person name="Huang J."/>
            <person name="Zhao X.W."/>
            <person name="Ke S."/>
            <person name="Chen Y.Y."/>
            <person name="Wu W.L."/>
            <person name="Hsu J.L."/>
            <person name="Lin Y.F."/>
            <person name="Huang M.D."/>
            <person name="Li C.Y."/>
            <person name="Huang L."/>
            <person name="Wang Z.W."/>
            <person name="Zhao X."/>
            <person name="Zhong W.Y."/>
            <person name="Peng D.H."/>
            <person name="Ahmad S."/>
            <person name="Lan S."/>
            <person name="Zhang J.S."/>
            <person name="Tsai W.C."/>
            <person name="Van de Peer Y."/>
            <person name="Liu Z.J."/>
        </authorList>
    </citation>
    <scope>NUCLEOTIDE SEQUENCE</scope>
    <source>
        <strain evidence="4">CP</strain>
    </source>
</reference>
<keyword evidence="5" id="KW-1185">Reference proteome</keyword>
<comment type="caution">
    <text evidence="4">The sequence shown here is derived from an EMBL/GenBank/DDBJ whole genome shotgun (WGS) entry which is preliminary data.</text>
</comment>
<keyword evidence="2" id="KW-0539">Nucleus</keyword>
<gene>
    <name evidence="4" type="ORF">QJS10_CPA06g00048</name>
</gene>
<dbReference type="Gene3D" id="3.40.50.300">
    <property type="entry name" value="P-loop containing nucleotide triphosphate hydrolases"/>
    <property type="match status" value="2"/>
</dbReference>
<feature type="region of interest" description="Disordered" evidence="3">
    <location>
        <begin position="391"/>
        <end position="422"/>
    </location>
</feature>
<organism evidence="4 5">
    <name type="scientific">Acorus calamus</name>
    <name type="common">Sweet flag</name>
    <dbReference type="NCBI Taxonomy" id="4465"/>
    <lineage>
        <taxon>Eukaryota</taxon>
        <taxon>Viridiplantae</taxon>
        <taxon>Streptophyta</taxon>
        <taxon>Embryophyta</taxon>
        <taxon>Tracheophyta</taxon>
        <taxon>Spermatophyta</taxon>
        <taxon>Magnoliopsida</taxon>
        <taxon>Liliopsida</taxon>
        <taxon>Acoraceae</taxon>
        <taxon>Acorus</taxon>
    </lineage>
</organism>
<reference evidence="4" key="2">
    <citation type="submission" date="2023-06" db="EMBL/GenBank/DDBJ databases">
        <authorList>
            <person name="Ma L."/>
            <person name="Liu K.-W."/>
            <person name="Li Z."/>
            <person name="Hsiao Y.-Y."/>
            <person name="Qi Y."/>
            <person name="Fu T."/>
            <person name="Tang G."/>
            <person name="Zhang D."/>
            <person name="Sun W.-H."/>
            <person name="Liu D.-K."/>
            <person name="Li Y."/>
            <person name="Chen G.-Z."/>
            <person name="Liu X.-D."/>
            <person name="Liao X.-Y."/>
            <person name="Jiang Y.-T."/>
            <person name="Yu X."/>
            <person name="Hao Y."/>
            <person name="Huang J."/>
            <person name="Zhao X.-W."/>
            <person name="Ke S."/>
            <person name="Chen Y.-Y."/>
            <person name="Wu W.-L."/>
            <person name="Hsu J.-L."/>
            <person name="Lin Y.-F."/>
            <person name="Huang M.-D."/>
            <person name="Li C.-Y."/>
            <person name="Huang L."/>
            <person name="Wang Z.-W."/>
            <person name="Zhao X."/>
            <person name="Zhong W.-Y."/>
            <person name="Peng D.-H."/>
            <person name="Ahmad S."/>
            <person name="Lan S."/>
            <person name="Zhang J.-S."/>
            <person name="Tsai W.-C."/>
            <person name="Van De Peer Y."/>
            <person name="Liu Z.-J."/>
        </authorList>
    </citation>
    <scope>NUCLEOTIDE SEQUENCE</scope>
    <source>
        <strain evidence="4">CP</strain>
        <tissue evidence="4">Leaves</tissue>
    </source>
</reference>